<dbReference type="CDD" id="cd00130">
    <property type="entry name" value="PAS"/>
    <property type="match status" value="1"/>
</dbReference>
<accession>A0ABD5NTB1</accession>
<dbReference type="InterPro" id="IPR031803">
    <property type="entry name" value="BAT_GAF/HTH-assoc"/>
</dbReference>
<evidence type="ECO:0000259" key="4">
    <source>
        <dbReference type="PROSITE" id="PS50113"/>
    </source>
</evidence>
<feature type="transmembrane region" description="Helical" evidence="3">
    <location>
        <begin position="71"/>
        <end position="90"/>
    </location>
</feature>
<keyword evidence="3" id="KW-0812">Transmembrane</keyword>
<comment type="caution">
    <text evidence="5">The sequence shown here is derived from an EMBL/GenBank/DDBJ whole genome shotgun (WGS) entry which is preliminary data.</text>
</comment>
<dbReference type="InterPro" id="IPR000014">
    <property type="entry name" value="PAS"/>
</dbReference>
<evidence type="ECO:0000256" key="2">
    <source>
        <dbReference type="ARBA" id="ARBA00023163"/>
    </source>
</evidence>
<dbReference type="GO" id="GO:0016301">
    <property type="term" value="F:kinase activity"/>
    <property type="evidence" value="ECO:0007669"/>
    <property type="project" value="UniProtKB-KW"/>
</dbReference>
<proteinExistence type="predicted"/>
<keyword evidence="3" id="KW-1133">Transmembrane helix</keyword>
<keyword evidence="5" id="KW-0418">Kinase</keyword>
<dbReference type="RefSeq" id="WP_256532494.1">
    <property type="nucleotide sequence ID" value="NZ_CP101824.1"/>
</dbReference>
<dbReference type="InterPro" id="IPR013324">
    <property type="entry name" value="RNA_pol_sigma_r3/r4-like"/>
</dbReference>
<dbReference type="SUPFAM" id="SSF88659">
    <property type="entry name" value="Sigma3 and sigma4 domains of RNA polymerase sigma factors"/>
    <property type="match status" value="1"/>
</dbReference>
<dbReference type="AlphaFoldDB" id="A0ABD5NTB1"/>
<evidence type="ECO:0000256" key="1">
    <source>
        <dbReference type="ARBA" id="ARBA00023015"/>
    </source>
</evidence>
<dbReference type="GeneID" id="73901581"/>
<feature type="transmembrane region" description="Helical" evidence="3">
    <location>
        <begin position="183"/>
        <end position="202"/>
    </location>
</feature>
<dbReference type="InterPro" id="IPR035965">
    <property type="entry name" value="PAS-like_dom_sf"/>
</dbReference>
<feature type="transmembrane region" description="Helical" evidence="3">
    <location>
        <begin position="38"/>
        <end position="59"/>
    </location>
</feature>
<dbReference type="InterPro" id="IPR007050">
    <property type="entry name" value="HTH_bacterioopsin"/>
</dbReference>
<evidence type="ECO:0000256" key="3">
    <source>
        <dbReference type="SAM" id="Phobius"/>
    </source>
</evidence>
<dbReference type="SMART" id="SM00091">
    <property type="entry name" value="PAS"/>
    <property type="match status" value="1"/>
</dbReference>
<feature type="transmembrane region" description="Helical" evidence="3">
    <location>
        <begin position="102"/>
        <end position="119"/>
    </location>
</feature>
<keyword evidence="3" id="KW-0472">Membrane</keyword>
<dbReference type="Pfam" id="PF16927">
    <property type="entry name" value="HisKA_7TM"/>
    <property type="match status" value="1"/>
</dbReference>
<dbReference type="Pfam" id="PF04967">
    <property type="entry name" value="HTH_10"/>
    <property type="match status" value="1"/>
</dbReference>
<name>A0ABD5NTB1_9EURY</name>
<dbReference type="Gene3D" id="3.30.450.20">
    <property type="entry name" value="PAS domain"/>
    <property type="match status" value="1"/>
</dbReference>
<organism evidence="5 6">
    <name type="scientific">Halovivax cerinus</name>
    <dbReference type="NCBI Taxonomy" id="1487865"/>
    <lineage>
        <taxon>Archaea</taxon>
        <taxon>Methanobacteriati</taxon>
        <taxon>Methanobacteriota</taxon>
        <taxon>Stenosarchaea group</taxon>
        <taxon>Halobacteria</taxon>
        <taxon>Halobacteriales</taxon>
        <taxon>Natrialbaceae</taxon>
        <taxon>Halovivax</taxon>
    </lineage>
</organism>
<evidence type="ECO:0000313" key="6">
    <source>
        <dbReference type="Proteomes" id="UP001595846"/>
    </source>
</evidence>
<dbReference type="InterPro" id="IPR031621">
    <property type="entry name" value="HisKA_7TM"/>
</dbReference>
<dbReference type="Pfam" id="PF08448">
    <property type="entry name" value="PAS_4"/>
    <property type="match status" value="1"/>
</dbReference>
<feature type="domain" description="PAC" evidence="4">
    <location>
        <begin position="297"/>
        <end position="349"/>
    </location>
</feature>
<keyword evidence="1" id="KW-0805">Transcription regulation</keyword>
<feature type="transmembrane region" description="Helical" evidence="3">
    <location>
        <begin position="152"/>
        <end position="171"/>
    </location>
</feature>
<dbReference type="Pfam" id="PF15915">
    <property type="entry name" value="BAT"/>
    <property type="match status" value="1"/>
</dbReference>
<evidence type="ECO:0000313" key="5">
    <source>
        <dbReference type="EMBL" id="MFC3960213.1"/>
    </source>
</evidence>
<keyword evidence="5" id="KW-0808">Transferase</keyword>
<dbReference type="PANTHER" id="PTHR34236">
    <property type="entry name" value="DIMETHYL SULFOXIDE REDUCTASE TRANSCRIPTIONAL ACTIVATOR"/>
    <property type="match status" value="1"/>
</dbReference>
<dbReference type="SUPFAM" id="SSF55785">
    <property type="entry name" value="PYP-like sensor domain (PAS domain)"/>
    <property type="match status" value="1"/>
</dbReference>
<keyword evidence="2" id="KW-0804">Transcription</keyword>
<reference evidence="5 6" key="1">
    <citation type="journal article" date="2019" name="Int. J. Syst. Evol. Microbiol.">
        <title>The Global Catalogue of Microorganisms (GCM) 10K type strain sequencing project: providing services to taxonomists for standard genome sequencing and annotation.</title>
        <authorList>
            <consortium name="The Broad Institute Genomics Platform"/>
            <consortium name="The Broad Institute Genome Sequencing Center for Infectious Disease"/>
            <person name="Wu L."/>
            <person name="Ma J."/>
        </authorList>
    </citation>
    <scope>NUCLEOTIDE SEQUENCE [LARGE SCALE GENOMIC DNA]</scope>
    <source>
        <strain evidence="5 6">IBRC-M 10256</strain>
    </source>
</reference>
<gene>
    <name evidence="5" type="ORF">ACFOUR_17800</name>
</gene>
<feature type="transmembrane region" description="Helical" evidence="3">
    <location>
        <begin position="6"/>
        <end position="26"/>
    </location>
</feature>
<dbReference type="EMBL" id="JBHSAQ010000016">
    <property type="protein sequence ID" value="MFC3960213.1"/>
    <property type="molecule type" value="Genomic_DNA"/>
</dbReference>
<dbReference type="InterPro" id="IPR013656">
    <property type="entry name" value="PAS_4"/>
</dbReference>
<dbReference type="PANTHER" id="PTHR34236:SF1">
    <property type="entry name" value="DIMETHYL SULFOXIDE REDUCTASE TRANSCRIPTIONAL ACTIVATOR"/>
    <property type="match status" value="1"/>
</dbReference>
<dbReference type="InterPro" id="IPR000700">
    <property type="entry name" value="PAS-assoc_C"/>
</dbReference>
<keyword evidence="6" id="KW-1185">Reference proteome</keyword>
<dbReference type="Proteomes" id="UP001595846">
    <property type="component" value="Unassembled WGS sequence"/>
</dbReference>
<sequence>MVSNSALAHVGLLTFSAATTTGLAVYAFRHRQEPGATWFGMLMLSLTVWSGCYAVGVITFDPTWRLFWARVQWFGVATIYVWLFLFALSYTGHDNIITRRTVVGFCLVPILAIIGAWTNPFHHLLWRTFQVRVVDGIALIDFTYGPIFWVDIIYGYALIAIATALLLRLVFQSDYLYTDQSALLLVGIAAPFLGNVAENFIWASQLIIDPTPHAFTVTGLTFGYALFRRQLFDLVPATRQLGRSAAITQLNTGVLIVDNARRVVYCNEAAVDVIDCEPADALGREIRSLVDSDVIDFDAEDALAELEIDDTVYEVRTSPITDQSDRQIGHTLVIHDVTTRKRRERRLAAQRDELATVNELNAVIRGVNQALVSATSRDAVERAVCERLAHSDLYRTACVADVTTWTGDADRWLVAGDQVDSTPPPLDGDGIERRALERSEEARTQTIVPEPTTDDGTWAIVPVVYGRTVHGVLGLYTDRTEISDRERAVLGELGEIVGHATNAVEMRQLLSAEAVTEVELESTDDSDSLVEASIAAECDLELAGLVPGGEAGHVAYVRLADGDVSVVADELESSGEVRIIRDGETDGLLDWQVTGDTLLGMLVDFGAKIQHATVEDGRASYTLEIAAESNVRALVDAVEQQFPDTWVVAKREHARPVERADALTEHNLDDLTDRQAEALEAAYRAGYFGWPRDSTAEEVAAVLDISAPTLHAHLRKAEEQILADLFDPGAAD</sequence>
<dbReference type="PROSITE" id="PS50113">
    <property type="entry name" value="PAC"/>
    <property type="match status" value="1"/>
</dbReference>
<protein>
    <submittedName>
        <fullName evidence="5">Histidine kinase N-terminal 7TM domain-containing protein</fullName>
    </submittedName>
</protein>